<evidence type="ECO:0000256" key="1">
    <source>
        <dbReference type="ARBA" id="ARBA00003125"/>
    </source>
</evidence>
<dbReference type="NCBIfam" id="NF003645">
    <property type="entry name" value="PRK05286.1-2"/>
    <property type="match status" value="1"/>
</dbReference>
<comment type="similarity">
    <text evidence="4 11">Belongs to the dihydroorotate dehydrogenase family. Type 2 subfamily.</text>
</comment>
<gene>
    <name evidence="11" type="primary">pyrD</name>
    <name evidence="13" type="ORF">EYB53_003535</name>
</gene>
<evidence type="ECO:0000256" key="3">
    <source>
        <dbReference type="ARBA" id="ARBA00005161"/>
    </source>
</evidence>
<feature type="binding site" evidence="11">
    <location>
        <position position="80"/>
    </location>
    <ligand>
        <name>substrate</name>
    </ligand>
</feature>
<dbReference type="InterPro" id="IPR005720">
    <property type="entry name" value="Dihydroorotate_DH_cat"/>
</dbReference>
<evidence type="ECO:0000313" key="13">
    <source>
        <dbReference type="EMBL" id="MBP1464776.1"/>
    </source>
</evidence>
<evidence type="ECO:0000256" key="8">
    <source>
        <dbReference type="ARBA" id="ARBA00023002"/>
    </source>
</evidence>
<protein>
    <recommendedName>
        <fullName evidence="11">Dihydroorotate dehydrogenase (quinone)</fullName>
        <ecNumber evidence="11">1.3.5.2</ecNumber>
    </recommendedName>
    <alternativeName>
        <fullName evidence="11">DHOdehase</fullName>
        <shortName evidence="11">DHOD</shortName>
        <shortName evidence="11">DHODase</shortName>
    </alternativeName>
    <alternativeName>
        <fullName evidence="11">Dihydroorotate oxidase</fullName>
    </alternativeName>
</protein>
<dbReference type="CDD" id="cd04738">
    <property type="entry name" value="DHOD_2_like"/>
    <property type="match status" value="1"/>
</dbReference>
<dbReference type="EC" id="1.3.5.2" evidence="11"/>
<comment type="function">
    <text evidence="1 11">Catalyzes the conversion of dihydroorotate to orotate with quinone as electron acceptor.</text>
</comment>
<evidence type="ECO:0000256" key="9">
    <source>
        <dbReference type="ARBA" id="ARBA00023136"/>
    </source>
</evidence>
<dbReference type="InterPro" id="IPR001295">
    <property type="entry name" value="Dihydroorotate_DH_CS"/>
</dbReference>
<evidence type="ECO:0000256" key="6">
    <source>
        <dbReference type="ARBA" id="ARBA00022643"/>
    </source>
</evidence>
<comment type="caution">
    <text evidence="13">The sequence shown here is derived from an EMBL/GenBank/DDBJ whole genome shotgun (WGS) entry which is preliminary data.</text>
</comment>
<keyword evidence="7 11" id="KW-0665">Pyrimidine biosynthesis</keyword>
<dbReference type="PANTHER" id="PTHR48109">
    <property type="entry name" value="DIHYDROOROTATE DEHYDROGENASE (QUINONE), MITOCHONDRIAL-RELATED"/>
    <property type="match status" value="1"/>
</dbReference>
<comment type="subunit">
    <text evidence="11">Monomer.</text>
</comment>
<feature type="binding site" evidence="11">
    <location>
        <begin position="76"/>
        <end position="80"/>
    </location>
    <ligand>
        <name>FMN</name>
        <dbReference type="ChEBI" id="CHEBI:58210"/>
    </ligand>
</feature>
<feature type="binding site" evidence="11">
    <location>
        <position position="286"/>
    </location>
    <ligand>
        <name>FMN</name>
        <dbReference type="ChEBI" id="CHEBI:58210"/>
    </ligand>
</feature>
<dbReference type="HAMAP" id="MF_00225">
    <property type="entry name" value="DHO_dh_type2"/>
    <property type="match status" value="1"/>
</dbReference>
<dbReference type="Gene3D" id="3.20.20.70">
    <property type="entry name" value="Aldolase class I"/>
    <property type="match status" value="1"/>
</dbReference>
<dbReference type="NCBIfam" id="NF003652">
    <property type="entry name" value="PRK05286.2-5"/>
    <property type="match status" value="1"/>
</dbReference>
<dbReference type="EMBL" id="SIJK02000004">
    <property type="protein sequence ID" value="MBP1464776.1"/>
    <property type="molecule type" value="Genomic_DNA"/>
</dbReference>
<evidence type="ECO:0000256" key="5">
    <source>
        <dbReference type="ARBA" id="ARBA00022630"/>
    </source>
</evidence>
<dbReference type="Proteomes" id="UP001193081">
    <property type="component" value="Unassembled WGS sequence"/>
</dbReference>
<evidence type="ECO:0000313" key="14">
    <source>
        <dbReference type="Proteomes" id="UP001193081"/>
    </source>
</evidence>
<dbReference type="InterPro" id="IPR005719">
    <property type="entry name" value="Dihydroorotate_DH_2"/>
</dbReference>
<dbReference type="NCBIfam" id="TIGR01036">
    <property type="entry name" value="pyrD_sub2"/>
    <property type="match status" value="1"/>
</dbReference>
<evidence type="ECO:0000256" key="2">
    <source>
        <dbReference type="ARBA" id="ARBA00004370"/>
    </source>
</evidence>
<feature type="binding site" evidence="11">
    <location>
        <begin position="336"/>
        <end position="337"/>
    </location>
    <ligand>
        <name>FMN</name>
        <dbReference type="ChEBI" id="CHEBI:58210"/>
    </ligand>
</feature>
<dbReference type="SUPFAM" id="SSF51395">
    <property type="entry name" value="FMN-linked oxidoreductases"/>
    <property type="match status" value="1"/>
</dbReference>
<comment type="subcellular location">
    <subcellularLocation>
        <location evidence="11">Cell membrane</location>
        <topology evidence="11">Peripheral membrane protein</topology>
    </subcellularLocation>
    <subcellularLocation>
        <location evidence="2">Membrane</location>
    </subcellularLocation>
</comment>
<feature type="binding site" evidence="11">
    <location>
        <position position="233"/>
    </location>
    <ligand>
        <name>FMN</name>
        <dbReference type="ChEBI" id="CHEBI:58210"/>
    </ligand>
</feature>
<dbReference type="InterPro" id="IPR013785">
    <property type="entry name" value="Aldolase_TIM"/>
</dbReference>
<dbReference type="Pfam" id="PF01180">
    <property type="entry name" value="DHO_dh"/>
    <property type="match status" value="1"/>
</dbReference>
<feature type="active site" description="Nucleophile" evidence="11">
    <location>
        <position position="190"/>
    </location>
</feature>
<feature type="binding site" evidence="11">
    <location>
        <position position="315"/>
    </location>
    <ligand>
        <name>FMN</name>
        <dbReference type="ChEBI" id="CHEBI:58210"/>
    </ligand>
</feature>
<reference evidence="13 14" key="1">
    <citation type="submission" date="2021-03" db="EMBL/GenBank/DDBJ databases">
        <authorList>
            <person name="Grouzdev D.S."/>
        </authorList>
    </citation>
    <scope>NUCLEOTIDE SEQUENCE [LARGE SCALE GENOMIC DNA]</scope>
    <source>
        <strain evidence="13 14">M50-1</strain>
    </source>
</reference>
<dbReference type="PROSITE" id="PS00911">
    <property type="entry name" value="DHODEHASE_1"/>
    <property type="match status" value="1"/>
</dbReference>
<feature type="binding site" evidence="11">
    <location>
        <position position="154"/>
    </location>
    <ligand>
        <name>FMN</name>
        <dbReference type="ChEBI" id="CHEBI:58210"/>
    </ligand>
</feature>
<feature type="binding site" evidence="11">
    <location>
        <position position="187"/>
    </location>
    <ligand>
        <name>FMN</name>
        <dbReference type="ChEBI" id="CHEBI:58210"/>
    </ligand>
</feature>
<comment type="cofactor">
    <cofactor evidence="11">
        <name>FMN</name>
        <dbReference type="ChEBI" id="CHEBI:58210"/>
    </cofactor>
    <text evidence="11">Binds 1 FMN per subunit.</text>
</comment>
<feature type="binding site" evidence="11">
    <location>
        <position position="261"/>
    </location>
    <ligand>
        <name>FMN</name>
        <dbReference type="ChEBI" id="CHEBI:58210"/>
    </ligand>
</feature>
<dbReference type="InterPro" id="IPR050074">
    <property type="entry name" value="DHO_dehydrogenase"/>
</dbReference>
<comment type="catalytic activity">
    <reaction evidence="10 11">
        <text>(S)-dihydroorotate + a quinone = orotate + a quinol</text>
        <dbReference type="Rhea" id="RHEA:30187"/>
        <dbReference type="ChEBI" id="CHEBI:24646"/>
        <dbReference type="ChEBI" id="CHEBI:30839"/>
        <dbReference type="ChEBI" id="CHEBI:30864"/>
        <dbReference type="ChEBI" id="CHEBI:132124"/>
        <dbReference type="EC" id="1.3.5.2"/>
    </reaction>
</comment>
<evidence type="ECO:0000256" key="7">
    <source>
        <dbReference type="ARBA" id="ARBA00022975"/>
    </source>
</evidence>
<feature type="binding site" evidence="11">
    <location>
        <position position="187"/>
    </location>
    <ligand>
        <name>substrate</name>
    </ligand>
</feature>
<keyword evidence="5 11" id="KW-0285">Flavoprotein</keyword>
<proteinExistence type="inferred from homology"/>
<dbReference type="GO" id="GO:0106430">
    <property type="term" value="F:dihydroorotate dehydrogenase (quinone) activity"/>
    <property type="evidence" value="ECO:0007669"/>
    <property type="project" value="UniProtKB-EC"/>
</dbReference>
<feature type="binding site" evidence="11">
    <location>
        <begin position="262"/>
        <end position="263"/>
    </location>
    <ligand>
        <name>substrate</name>
    </ligand>
</feature>
<evidence type="ECO:0000256" key="10">
    <source>
        <dbReference type="ARBA" id="ARBA00048639"/>
    </source>
</evidence>
<feature type="binding site" evidence="11">
    <location>
        <position position="192"/>
    </location>
    <ligand>
        <name>substrate</name>
    </ligand>
</feature>
<keyword evidence="6 11" id="KW-0288">FMN</keyword>
<feature type="binding site" evidence="11">
    <location>
        <position position="100"/>
    </location>
    <ligand>
        <name>FMN</name>
        <dbReference type="ChEBI" id="CHEBI:58210"/>
    </ligand>
</feature>
<evidence type="ECO:0000256" key="4">
    <source>
        <dbReference type="ARBA" id="ARBA00005359"/>
    </source>
</evidence>
<keyword evidence="11" id="KW-1003">Cell membrane</keyword>
<evidence type="ECO:0000256" key="11">
    <source>
        <dbReference type="HAMAP-Rule" id="MF_00225"/>
    </source>
</evidence>
<feature type="domain" description="Dihydroorotate dehydrogenase catalytic" evidence="12">
    <location>
        <begin position="59"/>
        <end position="356"/>
    </location>
</feature>
<keyword evidence="14" id="KW-1185">Reference proteome</keyword>
<keyword evidence="8 11" id="KW-0560">Oxidoreductase</keyword>
<sequence>MSLSDVMYQYVLRPVLFRLHRGDAEGAHERTLALLAMVARRRMLLHLMQRLYADHLPSLARTIFGVPFPNPVGLAAGMDKDGVALPAWAALGFGFVEVGTVTHHAQPGNPRPRLFRLIKDEAIINRMGFNNHGADALALRLKQLGTLSIPLGISIGKSKQTPLEHAIEDYVASFTALFPYASYVAVNVSSPNTPGLRSLQDRAQLDALLATLTHENRQLAAHEASQPRPILVKIAPDLSESALGEVLDVCATHAISGVIATNTTLSREGLSEQNAALRGETGGLSGRPLAAKALAVVRFIARETGGALPIIGVGGIACGEDALRMVEAGASLVQIYTGLVYQGPGLPRQIKQTLARRVR</sequence>
<name>A0ABS4D5R5_9CHLR</name>
<keyword evidence="9 11" id="KW-0472">Membrane</keyword>
<accession>A0ABS4D5R5</accession>
<dbReference type="PANTHER" id="PTHR48109:SF4">
    <property type="entry name" value="DIHYDROOROTATE DEHYDROGENASE (QUINONE), MITOCHONDRIAL"/>
    <property type="match status" value="1"/>
</dbReference>
<comment type="pathway">
    <text evidence="3 11">Pyrimidine metabolism; UMP biosynthesis via de novo pathway; orotate from (S)-dihydroorotate (quinone route): step 1/1.</text>
</comment>
<evidence type="ECO:0000259" key="12">
    <source>
        <dbReference type="Pfam" id="PF01180"/>
    </source>
</evidence>
<feature type="binding site" evidence="11">
    <location>
        <begin position="125"/>
        <end position="129"/>
    </location>
    <ligand>
        <name>substrate</name>
    </ligand>
</feature>
<organism evidence="13 14">
    <name type="scientific">Candidatus Chloroploca mongolica</name>
    <dbReference type="NCBI Taxonomy" id="2528176"/>
    <lineage>
        <taxon>Bacteria</taxon>
        <taxon>Bacillati</taxon>
        <taxon>Chloroflexota</taxon>
        <taxon>Chloroflexia</taxon>
        <taxon>Chloroflexales</taxon>
        <taxon>Chloroflexineae</taxon>
        <taxon>Oscillochloridaceae</taxon>
        <taxon>Candidatus Chloroploca</taxon>
    </lineage>
</organism>